<feature type="domain" description="N-acetyltransferase" evidence="17">
    <location>
        <begin position="423"/>
        <end position="598"/>
    </location>
</feature>
<evidence type="ECO:0000256" key="11">
    <source>
        <dbReference type="ARBA" id="ARBA00023315"/>
    </source>
</evidence>
<name>A0A5M6C4A0_9TREE</name>
<comment type="function">
    <text evidence="1">N-acetylglutamate synthase involved in arginine biosynthesis.</text>
</comment>
<evidence type="ECO:0000256" key="2">
    <source>
        <dbReference type="ARBA" id="ARBA00004173"/>
    </source>
</evidence>
<evidence type="ECO:0000256" key="15">
    <source>
        <dbReference type="ARBA" id="ARBA00048372"/>
    </source>
</evidence>
<evidence type="ECO:0000256" key="4">
    <source>
        <dbReference type="ARBA" id="ARBA00008694"/>
    </source>
</evidence>
<keyword evidence="20" id="KW-1185">Reference proteome</keyword>
<evidence type="ECO:0000256" key="9">
    <source>
        <dbReference type="ARBA" id="ARBA00022946"/>
    </source>
</evidence>
<evidence type="ECO:0000256" key="13">
    <source>
        <dbReference type="ARBA" id="ARBA00030346"/>
    </source>
</evidence>
<dbReference type="FunFam" id="3.40.630.30:FF:000070">
    <property type="entry name" value="Acetylglutamate kinase"/>
    <property type="match status" value="1"/>
</dbReference>
<dbReference type="InterPro" id="IPR006855">
    <property type="entry name" value="Vertebrate-like_GNAT_dom"/>
</dbReference>
<dbReference type="EMBL" id="CP144054">
    <property type="protein sequence ID" value="WWD18021.1"/>
    <property type="molecule type" value="Genomic_DNA"/>
</dbReference>
<feature type="domain" description="N-acetyltransferase" evidence="18">
    <location>
        <begin position="420"/>
        <end position="605"/>
    </location>
</feature>
<dbReference type="GO" id="GO:0006592">
    <property type="term" value="P:ornithine biosynthetic process"/>
    <property type="evidence" value="ECO:0007669"/>
    <property type="project" value="TreeGrafter"/>
</dbReference>
<evidence type="ECO:0000259" key="18">
    <source>
        <dbReference type="PROSITE" id="PS51731"/>
    </source>
</evidence>
<dbReference type="Gene3D" id="3.40.630.30">
    <property type="match status" value="1"/>
</dbReference>
<dbReference type="InterPro" id="IPR016181">
    <property type="entry name" value="Acyl_CoA_acyltransferase"/>
</dbReference>
<reference evidence="19" key="2">
    <citation type="submission" date="2024-01" db="EMBL/GenBank/DDBJ databases">
        <title>Comparative genomics of Cryptococcus and Kwoniella reveals pathogenesis evolution and contrasting modes of karyotype evolution via chromosome fusion or intercentromeric recombination.</title>
        <authorList>
            <person name="Coelho M.A."/>
            <person name="David-Palma M."/>
            <person name="Shea T."/>
            <person name="Bowers K."/>
            <person name="McGinley-Smith S."/>
            <person name="Mohammad A.W."/>
            <person name="Gnirke A."/>
            <person name="Yurkov A.M."/>
            <person name="Nowrousian M."/>
            <person name="Sun S."/>
            <person name="Cuomo C.A."/>
            <person name="Heitman J."/>
        </authorList>
    </citation>
    <scope>NUCLEOTIDE SEQUENCE</scope>
    <source>
        <strain evidence="19">CBS 12478</strain>
    </source>
</reference>
<evidence type="ECO:0000256" key="6">
    <source>
        <dbReference type="ARBA" id="ARBA00018802"/>
    </source>
</evidence>
<evidence type="ECO:0000256" key="7">
    <source>
        <dbReference type="ARBA" id="ARBA00022605"/>
    </source>
</evidence>
<comment type="catalytic activity">
    <reaction evidence="15">
        <text>L-glutamate + acetyl-CoA = N-acetyl-L-glutamate + CoA + H(+)</text>
        <dbReference type="Rhea" id="RHEA:24292"/>
        <dbReference type="ChEBI" id="CHEBI:15378"/>
        <dbReference type="ChEBI" id="CHEBI:29985"/>
        <dbReference type="ChEBI" id="CHEBI:44337"/>
        <dbReference type="ChEBI" id="CHEBI:57287"/>
        <dbReference type="ChEBI" id="CHEBI:57288"/>
        <dbReference type="EC" id="2.3.1.1"/>
    </reaction>
</comment>
<dbReference type="PROSITE" id="PS51186">
    <property type="entry name" value="GNAT"/>
    <property type="match status" value="1"/>
</dbReference>
<evidence type="ECO:0000313" key="19">
    <source>
        <dbReference type="EMBL" id="WWD18021.1"/>
    </source>
</evidence>
<keyword evidence="8" id="KW-0808">Transferase</keyword>
<keyword evidence="7" id="KW-0028">Amino-acid biosynthesis</keyword>
<dbReference type="SUPFAM" id="SSF55729">
    <property type="entry name" value="Acyl-CoA N-acyltransferases (Nat)"/>
    <property type="match status" value="1"/>
</dbReference>
<keyword evidence="10" id="KW-0496">Mitochondrion</keyword>
<sequence length="630" mass="69721">MVKPPIRAAPFRAGLARLAPGRGKLTAGFSQIRYRQHESQTLQEIANEDNDFILSILQASPSVRDSRSYLSSFAPPPPDPSSPPITEEATASTTTTASAANPEPNMLVTSLLNPIHRRPALVKIQGPFTDAQMDSICRGMAYLQRMGLVSVIVVDRDDLPSNEPSDRFEAQRQRMMVRHEVERVVAFLARHRATARPVLSTVARMADPSGESLDGKQSGKQVENGIFVEEEGLDHVRRAVAEGEIPVLLPVALDSGCRSRRISSNRVLLALASAMSTRPDPASASTSLSPTPTTRDIDLTPLRLLVINREGGIPSYARAGLPHLSINLASEYSYINRTFLPQWTETHPTALSSLRLANGCLAHMPREASALIVSHRSSAAMIANLITNKPAHSASLPHALLVESEGRITRDTPTLLRKGLPVRVLRSMEEVDQEKLTALLEKSFRRVLDREAFYERLRNDLDFVIVVGDYAGAAICTLEGKGTSTYPHNHPEPICYLDKFAVHPSHQGDGTVDFLWVALRDETYGLGLLDASNPSIGSLRGVGKGRDLVWRSRADNPVNKWYFERSSGFVRTKDGKWKVFWCDAEQRLGELWKEREFGGGRLVKVMEKEEVGRVDWWEREIGQIPSAWAA</sequence>
<evidence type="ECO:0000259" key="17">
    <source>
        <dbReference type="PROSITE" id="PS51186"/>
    </source>
</evidence>
<evidence type="ECO:0000256" key="12">
    <source>
        <dbReference type="ARBA" id="ARBA00030322"/>
    </source>
</evidence>
<evidence type="ECO:0000256" key="16">
    <source>
        <dbReference type="SAM" id="MobiDB-lite"/>
    </source>
</evidence>
<dbReference type="PANTHER" id="PTHR23342:SF4">
    <property type="entry name" value="AMINO-ACID ACETYLTRANSFERASE, MITOCHONDRIAL"/>
    <property type="match status" value="1"/>
</dbReference>
<dbReference type="Pfam" id="PF04768">
    <property type="entry name" value="NAT"/>
    <property type="match status" value="2"/>
</dbReference>
<evidence type="ECO:0000256" key="14">
    <source>
        <dbReference type="ARBA" id="ARBA00033251"/>
    </source>
</evidence>
<dbReference type="GeneID" id="43588511"/>
<dbReference type="Proteomes" id="UP000322225">
    <property type="component" value="Chromosome 4"/>
</dbReference>
<dbReference type="EC" id="2.3.1.1" evidence="5"/>
<evidence type="ECO:0000256" key="5">
    <source>
        <dbReference type="ARBA" id="ARBA00012697"/>
    </source>
</evidence>
<gene>
    <name evidence="19" type="ORF">CI109_102468</name>
</gene>
<reference evidence="19" key="1">
    <citation type="submission" date="2017-08" db="EMBL/GenBank/DDBJ databases">
        <authorList>
            <person name="Cuomo C."/>
            <person name="Billmyre B."/>
            <person name="Heitman J."/>
        </authorList>
    </citation>
    <scope>NUCLEOTIDE SEQUENCE</scope>
    <source>
        <strain evidence="19">CBS 12478</strain>
    </source>
</reference>
<dbReference type="AlphaFoldDB" id="A0A5M6C4A0"/>
<proteinExistence type="inferred from homology"/>
<feature type="region of interest" description="Disordered" evidence="16">
    <location>
        <begin position="67"/>
        <end position="103"/>
    </location>
</feature>
<evidence type="ECO:0000313" key="20">
    <source>
        <dbReference type="Proteomes" id="UP000322225"/>
    </source>
</evidence>
<evidence type="ECO:0000256" key="3">
    <source>
        <dbReference type="ARBA" id="ARBA00004925"/>
    </source>
</evidence>
<dbReference type="PROSITE" id="PS51731">
    <property type="entry name" value="GNAT_NAGS"/>
    <property type="match status" value="1"/>
</dbReference>
<dbReference type="GO" id="GO:0006526">
    <property type="term" value="P:L-arginine biosynthetic process"/>
    <property type="evidence" value="ECO:0007669"/>
    <property type="project" value="UniProtKB-UniPathway"/>
</dbReference>
<keyword evidence="11" id="KW-0012">Acyltransferase</keyword>
<comment type="subcellular location">
    <subcellularLocation>
        <location evidence="2">Mitochondrion</location>
    </subcellularLocation>
</comment>
<keyword evidence="9" id="KW-0809">Transit peptide</keyword>
<evidence type="ECO:0000256" key="10">
    <source>
        <dbReference type="ARBA" id="ARBA00023128"/>
    </source>
</evidence>
<evidence type="ECO:0000256" key="8">
    <source>
        <dbReference type="ARBA" id="ARBA00022679"/>
    </source>
</evidence>
<organism evidence="19 20">
    <name type="scientific">Kwoniella shandongensis</name>
    <dbReference type="NCBI Taxonomy" id="1734106"/>
    <lineage>
        <taxon>Eukaryota</taxon>
        <taxon>Fungi</taxon>
        <taxon>Dikarya</taxon>
        <taxon>Basidiomycota</taxon>
        <taxon>Agaricomycotina</taxon>
        <taxon>Tremellomycetes</taxon>
        <taxon>Tremellales</taxon>
        <taxon>Cryptococcaceae</taxon>
        <taxon>Kwoniella</taxon>
    </lineage>
</organism>
<dbReference type="InterPro" id="IPR000182">
    <property type="entry name" value="GNAT_dom"/>
</dbReference>
<feature type="compositionally biased region" description="Low complexity" evidence="16">
    <location>
        <begin position="84"/>
        <end position="100"/>
    </location>
</feature>
<evidence type="ECO:0000256" key="1">
    <source>
        <dbReference type="ARBA" id="ARBA00002294"/>
    </source>
</evidence>
<dbReference type="RefSeq" id="XP_031861243.1">
    <property type="nucleotide sequence ID" value="XM_032004378.1"/>
</dbReference>
<comment type="similarity">
    <text evidence="4">Belongs to the acetyltransferase family.</text>
</comment>
<dbReference type="InterPro" id="IPR036393">
    <property type="entry name" value="AceGlu_kinase-like_sf"/>
</dbReference>
<protein>
    <recommendedName>
        <fullName evidence="6">Amino-acid acetyltransferase, mitochondrial</fullName>
        <ecNumber evidence="5">2.3.1.1</ecNumber>
    </recommendedName>
    <alternativeName>
        <fullName evidence="12">Arginine-requiring protein 2</fullName>
    </alternativeName>
    <alternativeName>
        <fullName evidence="13">Glutamate N-acetyltransferase</fullName>
    </alternativeName>
    <alternativeName>
        <fullName evidence="14">N-acetylglutamate synthase</fullName>
    </alternativeName>
</protein>
<dbReference type="PANTHER" id="PTHR23342">
    <property type="entry name" value="N-ACETYLGLUTAMATE SYNTHASE"/>
    <property type="match status" value="1"/>
</dbReference>
<dbReference type="GO" id="GO:0005759">
    <property type="term" value="C:mitochondrial matrix"/>
    <property type="evidence" value="ECO:0007669"/>
    <property type="project" value="TreeGrafter"/>
</dbReference>
<dbReference type="KEGG" id="ksn:43588511"/>
<dbReference type="GO" id="GO:0004042">
    <property type="term" value="F:L-glutamate N-acetyltransferase activity"/>
    <property type="evidence" value="ECO:0007669"/>
    <property type="project" value="TreeGrafter"/>
</dbReference>
<accession>A0A5M6C4A0</accession>
<feature type="compositionally biased region" description="Pro residues" evidence="16">
    <location>
        <begin position="74"/>
        <end position="83"/>
    </location>
</feature>
<dbReference type="Gene3D" id="3.40.1160.10">
    <property type="entry name" value="Acetylglutamate kinase-like"/>
    <property type="match status" value="1"/>
</dbReference>
<comment type="pathway">
    <text evidence="3">Amino-acid biosynthesis; L-arginine biosynthesis; N(2)-acetyl-L-ornithine from L-glutamate: step 1/4.</text>
</comment>
<dbReference type="OrthoDB" id="5585968at2759"/>